<evidence type="ECO:0000313" key="2">
    <source>
        <dbReference type="EMBL" id="PWA16333.1"/>
    </source>
</evidence>
<feature type="compositionally biased region" description="Low complexity" evidence="1">
    <location>
        <begin position="26"/>
        <end position="38"/>
    </location>
</feature>
<dbReference type="Proteomes" id="UP000250572">
    <property type="component" value="Unassembled WGS sequence"/>
</dbReference>
<keyword evidence="3" id="KW-1185">Reference proteome</keyword>
<proteinExistence type="predicted"/>
<dbReference type="EMBL" id="NHOQ01002481">
    <property type="protein sequence ID" value="PWA16333.1"/>
    <property type="molecule type" value="Genomic_DNA"/>
</dbReference>
<evidence type="ECO:0000256" key="1">
    <source>
        <dbReference type="SAM" id="MobiDB-lite"/>
    </source>
</evidence>
<dbReference type="AlphaFoldDB" id="A0A315UXP8"/>
<accession>A0A315UXP8</accession>
<evidence type="ECO:0000313" key="3">
    <source>
        <dbReference type="Proteomes" id="UP000250572"/>
    </source>
</evidence>
<sequence length="179" mass="19553">MDDSFQLEDGGVTKSGPPSKPARRQGGWAEESSGSGSAKLRPKDGKGRGLQEDELLRTLRTIACDHKPLRDQMMEELKLLERLLLCGGGPLNTKLEAGALEITVLRVTEIAPAILIMSHTLIPYVHWLQVQRETHREKAWPVNCSQLPPSLPAVVAKLGKFALSFLGVKPSSVLLRSAN</sequence>
<comment type="caution">
    <text evidence="2">The sequence shown here is derived from an EMBL/GenBank/DDBJ whole genome shotgun (WGS) entry which is preliminary data.</text>
</comment>
<feature type="compositionally biased region" description="Basic and acidic residues" evidence="1">
    <location>
        <begin position="41"/>
        <end position="52"/>
    </location>
</feature>
<protein>
    <submittedName>
        <fullName evidence="2">Uncharacterized protein</fullName>
    </submittedName>
</protein>
<name>A0A315UXP8_GAMAF</name>
<reference evidence="2 3" key="1">
    <citation type="journal article" date="2018" name="G3 (Bethesda)">
        <title>A High-Quality Reference Genome for the Invasive Mosquitofish Gambusia affinis Using a Chicago Library.</title>
        <authorList>
            <person name="Hoffberg S.L."/>
            <person name="Troendle N.J."/>
            <person name="Glenn T.C."/>
            <person name="Mahmud O."/>
            <person name="Louha S."/>
            <person name="Chalopin D."/>
            <person name="Bennetzen J.L."/>
            <person name="Mauricio R."/>
        </authorList>
    </citation>
    <scope>NUCLEOTIDE SEQUENCE [LARGE SCALE GENOMIC DNA]</scope>
    <source>
        <strain evidence="2">NE01/NJP1002.9</strain>
        <tissue evidence="2">Muscle</tissue>
    </source>
</reference>
<feature type="region of interest" description="Disordered" evidence="1">
    <location>
        <begin position="1"/>
        <end position="52"/>
    </location>
</feature>
<organism evidence="2 3">
    <name type="scientific">Gambusia affinis</name>
    <name type="common">Western mosquitofish</name>
    <name type="synonym">Heterandria affinis</name>
    <dbReference type="NCBI Taxonomy" id="33528"/>
    <lineage>
        <taxon>Eukaryota</taxon>
        <taxon>Metazoa</taxon>
        <taxon>Chordata</taxon>
        <taxon>Craniata</taxon>
        <taxon>Vertebrata</taxon>
        <taxon>Euteleostomi</taxon>
        <taxon>Actinopterygii</taxon>
        <taxon>Neopterygii</taxon>
        <taxon>Teleostei</taxon>
        <taxon>Neoteleostei</taxon>
        <taxon>Acanthomorphata</taxon>
        <taxon>Ovalentaria</taxon>
        <taxon>Atherinomorphae</taxon>
        <taxon>Cyprinodontiformes</taxon>
        <taxon>Poeciliidae</taxon>
        <taxon>Poeciliinae</taxon>
        <taxon>Gambusia</taxon>
    </lineage>
</organism>
<gene>
    <name evidence="2" type="ORF">CCH79_00004530</name>
</gene>